<protein>
    <submittedName>
        <fullName evidence="1">Uncharacterized protein</fullName>
    </submittedName>
</protein>
<accession>A0A2C6DMJ5</accession>
<name>A0A2C6DMJ5_9GAMM</name>
<dbReference type="Proteomes" id="UP000224974">
    <property type="component" value="Unassembled WGS sequence"/>
</dbReference>
<keyword evidence="3" id="KW-1185">Reference proteome</keyword>
<reference evidence="3" key="1">
    <citation type="submission" date="2017-09" db="EMBL/GenBank/DDBJ databases">
        <title>FDA dAtabase for Regulatory Grade micrObial Sequences (FDA-ARGOS): Supporting development and validation of Infectious Disease Dx tests.</title>
        <authorList>
            <person name="Minogue T."/>
            <person name="Wolcott M."/>
            <person name="Wasieloski L."/>
            <person name="Aguilar W."/>
            <person name="Moore D."/>
            <person name="Tallon L."/>
            <person name="Sadzewicz L."/>
            <person name="Ott S."/>
            <person name="Zhao X."/>
            <person name="Nagaraj S."/>
            <person name="Vavikolanu K."/>
            <person name="Aluvathingal J."/>
            <person name="Nadendla S."/>
            <person name="Sichtig H."/>
        </authorList>
    </citation>
    <scope>NUCLEOTIDE SEQUENCE [LARGE SCALE GENOMIC DNA]</scope>
    <source>
        <strain evidence="3">FDAARGOS_387</strain>
    </source>
</reference>
<reference evidence="1" key="2">
    <citation type="submission" date="2017-09" db="EMBL/GenBank/DDBJ databases">
        <title>FDA dAtabase for Regulatory Grade micrObial Sequences (FDA-ARGOS): Supporting development and validation of Infectious Disease Dx tests.</title>
        <authorList>
            <person name="Minogue T."/>
            <person name="Wolcott M."/>
            <person name="Wasieloski L."/>
            <person name="Aguilar W."/>
            <person name="Moore D."/>
            <person name="Tallon L.J."/>
            <person name="Sadzewicz L."/>
            <person name="Ott S."/>
            <person name="Zhao X."/>
            <person name="Nagaraj S."/>
            <person name="Vavikolanu K."/>
            <person name="Aluvathingal J."/>
            <person name="Nadendla S."/>
            <person name="Sichtig H."/>
        </authorList>
    </citation>
    <scope>NUCLEOTIDE SEQUENCE</scope>
    <source>
        <strain evidence="1">FDAARGOS_387</strain>
    </source>
</reference>
<evidence type="ECO:0000313" key="1">
    <source>
        <dbReference type="EMBL" id="PHI30437.1"/>
    </source>
</evidence>
<dbReference type="STRING" id="1111728.GCA_000427805_04265"/>
<proteinExistence type="predicted"/>
<evidence type="ECO:0000313" key="2">
    <source>
        <dbReference type="EMBL" id="VFS49636.1"/>
    </source>
</evidence>
<dbReference type="EMBL" id="PDDX01000001">
    <property type="protein sequence ID" value="PHI30437.1"/>
    <property type="molecule type" value="Genomic_DNA"/>
</dbReference>
<organism evidence="1 3">
    <name type="scientific">Budvicia aquatica</name>
    <dbReference type="NCBI Taxonomy" id="82979"/>
    <lineage>
        <taxon>Bacteria</taxon>
        <taxon>Pseudomonadati</taxon>
        <taxon>Pseudomonadota</taxon>
        <taxon>Gammaproteobacteria</taxon>
        <taxon>Enterobacterales</taxon>
        <taxon>Budviciaceae</taxon>
        <taxon>Budvicia</taxon>
    </lineage>
</organism>
<evidence type="ECO:0000313" key="4">
    <source>
        <dbReference type="Proteomes" id="UP000373449"/>
    </source>
</evidence>
<dbReference type="EMBL" id="CAADJA010000002">
    <property type="protein sequence ID" value="VFS49636.1"/>
    <property type="molecule type" value="Genomic_DNA"/>
</dbReference>
<gene>
    <name evidence="1" type="ORF">CRN84_14375</name>
    <name evidence="2" type="ORF">NCTC12282_04069</name>
</gene>
<dbReference type="RefSeq" id="WP_029093684.1">
    <property type="nucleotide sequence ID" value="NZ_CAADJA010000002.1"/>
</dbReference>
<sequence>MSLEYTVFMAPGENQCFDAVAENIIQNIPEAKISDDSHSLWLPGEYSHWIDFSIEKSDDGFFIVTNMNGSSNKSLFQLIETVLNRLSVGYSIEEV</sequence>
<reference evidence="2 4" key="3">
    <citation type="submission" date="2019-03" db="EMBL/GenBank/DDBJ databases">
        <authorList>
            <consortium name="Pathogen Informatics"/>
        </authorList>
    </citation>
    <scope>NUCLEOTIDE SEQUENCE [LARGE SCALE GENOMIC DNA]</scope>
    <source>
        <strain evidence="2 4">NCTC12282</strain>
    </source>
</reference>
<dbReference type="OrthoDB" id="9781333at2"/>
<dbReference type="AlphaFoldDB" id="A0A2C6DMJ5"/>
<evidence type="ECO:0000313" key="3">
    <source>
        <dbReference type="Proteomes" id="UP000224974"/>
    </source>
</evidence>
<dbReference type="Proteomes" id="UP000373449">
    <property type="component" value="Unassembled WGS sequence"/>
</dbReference>